<protein>
    <recommendedName>
        <fullName evidence="1">SnoaL-like domain-containing protein</fullName>
    </recommendedName>
</protein>
<accession>A0A3D8LGH5</accession>
<proteinExistence type="predicted"/>
<name>A0A3D8LGH5_9BACT</name>
<dbReference type="InterPro" id="IPR037401">
    <property type="entry name" value="SnoaL-like"/>
</dbReference>
<dbReference type="RefSeq" id="WP_115564383.1">
    <property type="nucleotide sequence ID" value="NZ_QRGR01000004.1"/>
</dbReference>
<dbReference type="Gene3D" id="3.10.450.50">
    <property type="match status" value="1"/>
</dbReference>
<organism evidence="2 3">
    <name type="scientific">Pontibacter diazotrophicus</name>
    <dbReference type="NCBI Taxonomy" id="1400979"/>
    <lineage>
        <taxon>Bacteria</taxon>
        <taxon>Pseudomonadati</taxon>
        <taxon>Bacteroidota</taxon>
        <taxon>Cytophagia</taxon>
        <taxon>Cytophagales</taxon>
        <taxon>Hymenobacteraceae</taxon>
        <taxon>Pontibacter</taxon>
    </lineage>
</organism>
<gene>
    <name evidence="2" type="ORF">DXT99_04840</name>
</gene>
<evidence type="ECO:0000259" key="1">
    <source>
        <dbReference type="Pfam" id="PF13474"/>
    </source>
</evidence>
<keyword evidence="3" id="KW-1185">Reference proteome</keyword>
<feature type="domain" description="SnoaL-like" evidence="1">
    <location>
        <begin position="10"/>
        <end position="122"/>
    </location>
</feature>
<dbReference type="InterPro" id="IPR032710">
    <property type="entry name" value="NTF2-like_dom_sf"/>
</dbReference>
<dbReference type="CDD" id="cd00531">
    <property type="entry name" value="NTF2_like"/>
    <property type="match status" value="1"/>
</dbReference>
<dbReference type="Proteomes" id="UP000256708">
    <property type="component" value="Unassembled WGS sequence"/>
</dbReference>
<evidence type="ECO:0000313" key="3">
    <source>
        <dbReference type="Proteomes" id="UP000256708"/>
    </source>
</evidence>
<comment type="caution">
    <text evidence="2">The sequence shown here is derived from an EMBL/GenBank/DDBJ whole genome shotgun (WGS) entry which is preliminary data.</text>
</comment>
<reference evidence="3" key="1">
    <citation type="submission" date="2018-08" db="EMBL/GenBank/DDBJ databases">
        <authorList>
            <person name="Liu Z.-W."/>
            <person name="Du Z.-J."/>
        </authorList>
    </citation>
    <scope>NUCLEOTIDE SEQUENCE [LARGE SCALE GENOMIC DNA]</scope>
    <source>
        <strain evidence="3">H4X</strain>
    </source>
</reference>
<dbReference type="Pfam" id="PF13474">
    <property type="entry name" value="SnoaL_3"/>
    <property type="match status" value="1"/>
</dbReference>
<dbReference type="EMBL" id="QRGR01000004">
    <property type="protein sequence ID" value="RDV16523.1"/>
    <property type="molecule type" value="Genomic_DNA"/>
</dbReference>
<dbReference type="AlphaFoldDB" id="A0A3D8LGH5"/>
<evidence type="ECO:0000313" key="2">
    <source>
        <dbReference type="EMBL" id="RDV16523.1"/>
    </source>
</evidence>
<dbReference type="SUPFAM" id="SSF54427">
    <property type="entry name" value="NTF2-like"/>
    <property type="match status" value="1"/>
</dbReference>
<sequence>MSTQTEREAVEKLLGRYAQVLNSADTASIPSYYTADGQFMPEGLKTTTSSELKRRGEDYFRGKGFQIGYSVQNMVVDGRYAFVQATAQTVATDLKANKEALHTSQDFFVLRKEQEEWKIFRYTFNNVKEQ</sequence>
<dbReference type="OrthoDB" id="6491893at2"/>